<gene>
    <name evidence="1" type="ORF">FOT62_24380</name>
</gene>
<accession>A0A5C7BL24</accession>
<dbReference type="Proteomes" id="UP000321126">
    <property type="component" value="Unassembled WGS sequence"/>
</dbReference>
<dbReference type="EMBL" id="VOUQ01000028">
    <property type="protein sequence ID" value="TXE24851.1"/>
    <property type="molecule type" value="Genomic_DNA"/>
</dbReference>
<reference evidence="1 2" key="1">
    <citation type="submission" date="2019-07" db="EMBL/GenBank/DDBJ databases">
        <title>Serratia strains were isolated from fresh produce.</title>
        <authorList>
            <person name="Cho G.-S."/>
            <person name="Stein M."/>
            <person name="Lee W."/>
            <person name="Suh S.H."/>
            <person name="Franz C.M.A.P."/>
        </authorList>
    </citation>
    <scope>NUCLEOTIDE SEQUENCE [LARGE SCALE GENOMIC DNA]</scope>
    <source>
        <strain evidence="1 2">S16</strain>
    </source>
</reference>
<proteinExistence type="predicted"/>
<evidence type="ECO:0000313" key="2">
    <source>
        <dbReference type="Proteomes" id="UP000321126"/>
    </source>
</evidence>
<comment type="caution">
    <text evidence="1">The sequence shown here is derived from an EMBL/GenBank/DDBJ whole genome shotgun (WGS) entry which is preliminary data.</text>
</comment>
<organism evidence="1 2">
    <name type="scientific">Serratia marcescens</name>
    <dbReference type="NCBI Taxonomy" id="615"/>
    <lineage>
        <taxon>Bacteria</taxon>
        <taxon>Pseudomonadati</taxon>
        <taxon>Pseudomonadota</taxon>
        <taxon>Gammaproteobacteria</taxon>
        <taxon>Enterobacterales</taxon>
        <taxon>Yersiniaceae</taxon>
        <taxon>Serratia</taxon>
    </lineage>
</organism>
<dbReference type="RefSeq" id="WP_147882778.1">
    <property type="nucleotide sequence ID" value="NZ_VOUQ01000028.1"/>
</dbReference>
<dbReference type="AlphaFoldDB" id="A0A5C7BL24"/>
<name>A0A5C7BL24_SERMA</name>
<protein>
    <submittedName>
        <fullName evidence="1">Uncharacterized protein</fullName>
    </submittedName>
</protein>
<sequence length="359" mass="36844">MASDSDKSEGLGYIWSSGLTSRDTDVDSVTTTGAVTSVKGYTFGESTLGGQGLPWNRANLNAPSVQLVCTENATGRTASANYPGDTVMVPPMGGGMAFIRCPGSGKREVTMSVSASPFQGVTNSRTSGVASNDLQQSCSLNSPNTGAWGTLSGGPLFCGGIVGVGDGSEGPAGLLYSLSTQNAGTLVRSLRNIGTGGTDSWQPTACTVSLSQASLDWGIVSEKTLTTGGAPAQAVTVTASCSGWQAGAPGQGRNWLYLDGPVVYRTTQGSPSYSGSFYASSNPSFGFALTKQGSSSIAPGSLPLPARLLLPWIQPDADHNTVQRLSLEFTPFLFQGESVYGSGQSALTIDVWTNLVESA</sequence>
<evidence type="ECO:0000313" key="1">
    <source>
        <dbReference type="EMBL" id="TXE24851.1"/>
    </source>
</evidence>